<feature type="compositionally biased region" description="Acidic residues" evidence="1">
    <location>
        <begin position="23"/>
        <end position="32"/>
    </location>
</feature>
<organism evidence="2 3">
    <name type="scientific">Mucuna pruriens</name>
    <name type="common">Velvet bean</name>
    <name type="synonym">Dolichos pruriens</name>
    <dbReference type="NCBI Taxonomy" id="157652"/>
    <lineage>
        <taxon>Eukaryota</taxon>
        <taxon>Viridiplantae</taxon>
        <taxon>Streptophyta</taxon>
        <taxon>Embryophyta</taxon>
        <taxon>Tracheophyta</taxon>
        <taxon>Spermatophyta</taxon>
        <taxon>Magnoliopsida</taxon>
        <taxon>eudicotyledons</taxon>
        <taxon>Gunneridae</taxon>
        <taxon>Pentapetalae</taxon>
        <taxon>rosids</taxon>
        <taxon>fabids</taxon>
        <taxon>Fabales</taxon>
        <taxon>Fabaceae</taxon>
        <taxon>Papilionoideae</taxon>
        <taxon>50 kb inversion clade</taxon>
        <taxon>NPAAA clade</taxon>
        <taxon>indigoferoid/millettioid clade</taxon>
        <taxon>Phaseoleae</taxon>
        <taxon>Mucuna</taxon>
    </lineage>
</organism>
<reference evidence="2" key="1">
    <citation type="submission" date="2018-05" db="EMBL/GenBank/DDBJ databases">
        <title>Draft genome of Mucuna pruriens seed.</title>
        <authorList>
            <person name="Nnadi N.E."/>
            <person name="Vos R."/>
            <person name="Hasami M.H."/>
            <person name="Devisetty U.K."/>
            <person name="Aguiy J.C."/>
        </authorList>
    </citation>
    <scope>NUCLEOTIDE SEQUENCE [LARGE SCALE GENOMIC DNA]</scope>
    <source>
        <strain evidence="2">JCA_2017</strain>
    </source>
</reference>
<dbReference type="OrthoDB" id="1645289at2759"/>
<evidence type="ECO:0000256" key="1">
    <source>
        <dbReference type="SAM" id="MobiDB-lite"/>
    </source>
</evidence>
<dbReference type="EMBL" id="QJKJ01007576">
    <property type="protein sequence ID" value="RDX82690.1"/>
    <property type="molecule type" value="Genomic_DNA"/>
</dbReference>
<evidence type="ECO:0000313" key="3">
    <source>
        <dbReference type="Proteomes" id="UP000257109"/>
    </source>
</evidence>
<feature type="compositionally biased region" description="Basic and acidic residues" evidence="1">
    <location>
        <begin position="11"/>
        <end position="22"/>
    </location>
</feature>
<dbReference type="AlphaFoldDB" id="A0A371FWW0"/>
<accession>A0A371FWW0</accession>
<proteinExistence type="predicted"/>
<gene>
    <name evidence="2" type="ORF">CR513_36490</name>
</gene>
<protein>
    <submittedName>
        <fullName evidence="2">Uncharacterized protein</fullName>
    </submittedName>
</protein>
<feature type="non-terminal residue" evidence="2">
    <location>
        <position position="1"/>
    </location>
</feature>
<comment type="caution">
    <text evidence="2">The sequence shown here is derived from an EMBL/GenBank/DDBJ whole genome shotgun (WGS) entry which is preliminary data.</text>
</comment>
<name>A0A371FWW0_MUCPR</name>
<feature type="region of interest" description="Disordered" evidence="1">
    <location>
        <begin position="1"/>
        <end position="45"/>
    </location>
</feature>
<dbReference type="Proteomes" id="UP000257109">
    <property type="component" value="Unassembled WGS sequence"/>
</dbReference>
<feature type="compositionally biased region" description="Acidic residues" evidence="1">
    <location>
        <begin position="1"/>
        <end position="10"/>
    </location>
</feature>
<evidence type="ECO:0000313" key="2">
    <source>
        <dbReference type="EMBL" id="RDX82690.1"/>
    </source>
</evidence>
<keyword evidence="3" id="KW-1185">Reference proteome</keyword>
<sequence>MEDQTIEDIDEVKKSTPEKDNSLSDEEQEMSQDENLGNTPEPPLFQLRRSNRTNIDYSVIVRVQFILIRIQLFILDPKLTKVHIDDNGANMMTKMVPRGKFEACCEIVGLAIASTYMS</sequence>